<evidence type="ECO:0000313" key="1">
    <source>
        <dbReference type="EMBL" id="SAK63657.1"/>
    </source>
</evidence>
<comment type="caution">
    <text evidence="1">The sequence shown here is derived from an EMBL/GenBank/DDBJ whole genome shotgun (WGS) entry which is preliminary data.</text>
</comment>
<reference evidence="1" key="1">
    <citation type="submission" date="2016-01" db="EMBL/GenBank/DDBJ databases">
        <authorList>
            <person name="Peeters C."/>
        </authorList>
    </citation>
    <scope>NUCLEOTIDE SEQUENCE [LARGE SCALE GENOMIC DNA]</scope>
    <source>
        <strain evidence="1">LMG 29323</strain>
    </source>
</reference>
<sequence length="372" mass="39939">MTQVASYQVPAHPSGLDMRTQLNAIVLALVGDNSGPTAPTVTYPGMMWGDTTANRLKRRTNANDAWVDLGPIDNFLADVTTSVNNKVNRSGDTMTGALTLSNTGTISYQLYMKAGSYNPHIRSNSALPGFEWVNSANNAVPMSLSDSGGLVTAGGISSTNGTIQVNNYNQFVVAGAAGNARLRADAGIPNGYGAGAIGCGFINSAGSAWNIQISDNGNYGWRGFSYNDISRVANNGDANGYRTVFGGGWLKQNEYNYGAYHDLMRAASEDYAWRIHFNFTNGYLEFLRNGSGNVQFSPDGNLYCSAFGWISNKANAGSRVQWDSGVNEWGPINGPTTLDMGAPWVMEGWRTNSNGNWVSGAQWIRGVVLRNQ</sequence>
<dbReference type="EMBL" id="FCOE02000008">
    <property type="protein sequence ID" value="SAK63657.1"/>
    <property type="molecule type" value="Genomic_DNA"/>
</dbReference>
<organism evidence="1 2">
    <name type="scientific">Caballeronia pedi</name>
    <dbReference type="NCBI Taxonomy" id="1777141"/>
    <lineage>
        <taxon>Bacteria</taxon>
        <taxon>Pseudomonadati</taxon>
        <taxon>Pseudomonadota</taxon>
        <taxon>Betaproteobacteria</taxon>
        <taxon>Burkholderiales</taxon>
        <taxon>Burkholderiaceae</taxon>
        <taxon>Caballeronia</taxon>
    </lineage>
</organism>
<dbReference type="STRING" id="1777141.AWB80_02896"/>
<name>A0A158B2Z6_9BURK</name>
<protein>
    <submittedName>
        <fullName evidence="1">Uncharacterized protein</fullName>
    </submittedName>
</protein>
<keyword evidence="2" id="KW-1185">Reference proteome</keyword>
<proteinExistence type="predicted"/>
<gene>
    <name evidence="1" type="ORF">AWB80_02896</name>
</gene>
<dbReference type="AlphaFoldDB" id="A0A158B2Z6"/>
<dbReference type="Proteomes" id="UP000054911">
    <property type="component" value="Unassembled WGS sequence"/>
</dbReference>
<accession>A0A158B2Z6</accession>
<evidence type="ECO:0000313" key="2">
    <source>
        <dbReference type="Proteomes" id="UP000054911"/>
    </source>
</evidence>